<dbReference type="PROSITE" id="PS00018">
    <property type="entry name" value="EF_HAND_1"/>
    <property type="match status" value="1"/>
</dbReference>
<evidence type="ECO:0008006" key="4">
    <source>
        <dbReference type="Google" id="ProtNLM"/>
    </source>
</evidence>
<feature type="signal peptide" evidence="1">
    <location>
        <begin position="1"/>
        <end position="19"/>
    </location>
</feature>
<sequence length="1437" mass="159311">MKRLLAGLVALVCTFRCFAEPLFVANWDDGCRAAFSAGFSYPLSEDNLPTVSDAVAKSGCSLAFANSEYLSYSYDRNYSPDKGTFEVYLRPTQADLGGKYNLYSVVVSAENRLYLRREVHSANPTIQRLFVYYASAGVVSMLYSPWSDIRSGDLALDQWHHVAFTWDFSNGGTANQLALYIDGVRCDYETSVSAQAWGDAVSPESIEIGRYGQVVGSSVGGYLDALRISSSVVYQGSEFEVPGEFSLAVSPREMGSPVFISHYNEMLDAEYSFGDVVARTATSYPEIVQSETFNGQPCLDFTDPADTLSYGFPDNVSPEKGTFELFFKPERLASGEKGYFFSIIESYANRLYFRREADSSGREHLVVYYASDGEARALGTTWGAPDEFFDTNLWHHVALTWDFQSGSGSNSLAIFLDGERQAFADNISAGQWTVEPDEIEIGGYAGSGALCAVSYLANLRISDDVIYHGSSYDVPGGLFPTHLTADIDQDGWVTEKDFLFLNENYSCLLNLLDFPYMPAGRLNTTCMQDSDCFIFDELASSNDVGSITEYAACIVQDKPLAYYRFEGDFADTADKSGRKQQGAQTAVSSAAVLDRPELFSLTNSQTGDSVAGFNGTGATIGVQRSLTKKLAGASAISFETWFRNWDLEPQKMISLYIEGNIGFEVYLNNGILGVAGRSCPDDDWKNAVISYESTLKWHYLVAIADFEHSQIRIYLDGKVSTFEISGWTQQTYQPDSSGLTDTIGGRAFGTDYSFFGQMEDVAIYGHAIDERDGGLNILERFYLAGGKEVTDKKSLCLQADAERLLYNNPEGTFTVNLGAGYGPAPLPMDYDNDGDYDLLFSNRDVVHDGLYFANNPDGNVRMPVFDPPQYVGPMVAGAKVTYIDGVERLLAQNREYTDFRSSAFSTYNTIGYTYESGFDLDQMVQWVKLDFDHDGDNDLMISGGYDDMQRWLAYDSSGNWLGGKMHGHIYYVENTGSDFSPVYGAAEKLQAGGETIDVYGMPTASYCDWDNDGDIDIVTGEFLDTFTYFENTGTPAVHSFAAGRLLSHNGETIHADGEMLWTTAIDWDKDGDVDLLVGEESGFIALMENTGQFVNSTPVFLPPTFFQQKPHQVKIGSMATPCSYDWDADGDEDLICGDGLGRISFIENLDGGNPPAWNKPVALEAGGQEIHIQAGDNGSIQGPCEAKWGYTVPVVADWDHDGRQDIVANDVWGRVHWYRNVGTAEAPVLAAAQNITVDWTNGVAVKPDWIWWEPQDRQLVTQWRTTPFVCDLNGDGLNDLVMLDHEAYLAFYERYDADGEYKLKAPERIFMSDDHPWYRWQDNAPARVEVAGDELKLNERTLGASGRRKFVLVDWDLDGRLDLLVNSDSINFFKNVSEESGQFRFKHMGNAVTGTYAGHTDCPTVVYWQNDGIPDLLFGAEDGCFYLARNPYRMASQ</sequence>
<dbReference type="PANTHER" id="PTHR44103:SF1">
    <property type="entry name" value="PROPROTEIN CONVERTASE P"/>
    <property type="match status" value="1"/>
</dbReference>
<dbReference type="InterPro" id="IPR018247">
    <property type="entry name" value="EF_Hand_1_Ca_BS"/>
</dbReference>
<organism evidence="2 3">
    <name type="scientific">Tichowtungia aerotolerans</name>
    <dbReference type="NCBI Taxonomy" id="2697043"/>
    <lineage>
        <taxon>Bacteria</taxon>
        <taxon>Pseudomonadati</taxon>
        <taxon>Kiritimatiellota</taxon>
        <taxon>Tichowtungiia</taxon>
        <taxon>Tichowtungiales</taxon>
        <taxon>Tichowtungiaceae</taxon>
        <taxon>Tichowtungia</taxon>
    </lineage>
</organism>
<keyword evidence="3" id="KW-1185">Reference proteome</keyword>
<dbReference type="RefSeq" id="WP_160627975.1">
    <property type="nucleotide sequence ID" value="NZ_CP047593.1"/>
</dbReference>
<keyword evidence="1" id="KW-0732">Signal</keyword>
<dbReference type="InterPro" id="IPR028994">
    <property type="entry name" value="Integrin_alpha_N"/>
</dbReference>
<dbReference type="Gene3D" id="2.60.120.200">
    <property type="match status" value="3"/>
</dbReference>
<dbReference type="KEGG" id="taer:GT409_06170"/>
<proteinExistence type="predicted"/>
<name>A0A6P1MBU3_9BACT</name>
<dbReference type="Gene3D" id="2.130.10.130">
    <property type="entry name" value="Integrin alpha, N-terminal"/>
    <property type="match status" value="1"/>
</dbReference>
<evidence type="ECO:0000256" key="1">
    <source>
        <dbReference type="SAM" id="SignalP"/>
    </source>
</evidence>
<evidence type="ECO:0000313" key="2">
    <source>
        <dbReference type="EMBL" id="QHI69046.1"/>
    </source>
</evidence>
<evidence type="ECO:0000313" key="3">
    <source>
        <dbReference type="Proteomes" id="UP000464954"/>
    </source>
</evidence>
<dbReference type="Proteomes" id="UP000464954">
    <property type="component" value="Chromosome"/>
</dbReference>
<gene>
    <name evidence="2" type="ORF">GT409_06170</name>
</gene>
<dbReference type="PANTHER" id="PTHR44103">
    <property type="entry name" value="PROPROTEIN CONVERTASE P"/>
    <property type="match status" value="1"/>
</dbReference>
<accession>A0A6P1MBU3</accession>
<feature type="chain" id="PRO_5026859728" description="FG-GAP repeat protein" evidence="1">
    <location>
        <begin position="20"/>
        <end position="1437"/>
    </location>
</feature>
<dbReference type="EMBL" id="CP047593">
    <property type="protein sequence ID" value="QHI69046.1"/>
    <property type="molecule type" value="Genomic_DNA"/>
</dbReference>
<dbReference type="Pfam" id="PF13385">
    <property type="entry name" value="Laminin_G_3"/>
    <property type="match status" value="2"/>
</dbReference>
<dbReference type="SUPFAM" id="SSF49899">
    <property type="entry name" value="Concanavalin A-like lectins/glucanases"/>
    <property type="match status" value="3"/>
</dbReference>
<dbReference type="SUPFAM" id="SSF69318">
    <property type="entry name" value="Integrin alpha N-terminal domain"/>
    <property type="match status" value="2"/>
</dbReference>
<dbReference type="InterPro" id="IPR013320">
    <property type="entry name" value="ConA-like_dom_sf"/>
</dbReference>
<protein>
    <recommendedName>
        <fullName evidence="4">FG-GAP repeat protein</fullName>
    </recommendedName>
</protein>
<reference evidence="2 3" key="1">
    <citation type="submission" date="2020-01" db="EMBL/GenBank/DDBJ databases">
        <title>Ponticoccus aerotolerans gen. nov., sp. nov., an anaerobic bacterium and proposal of Ponticoccusceae fam. nov., Ponticoccusles ord. nov. and Ponticoccuse classis nov. in the phylum Kiritimatiellaeota.</title>
        <authorList>
            <person name="Zhou L.Y."/>
            <person name="Du Z.J."/>
        </authorList>
    </citation>
    <scope>NUCLEOTIDE SEQUENCE [LARGE SCALE GENOMIC DNA]</scope>
    <source>
        <strain evidence="2 3">S-5007</strain>
    </source>
</reference>